<dbReference type="AlphaFoldDB" id="A0A2D4NNG0"/>
<reference evidence="1" key="1">
    <citation type="submission" date="2017-07" db="EMBL/GenBank/DDBJ databases">
        <authorList>
            <person name="Mikheyev A."/>
            <person name="Grau M."/>
        </authorList>
    </citation>
    <scope>NUCLEOTIDE SEQUENCE</scope>
    <source>
        <tissue evidence="1">Venom_gland</tissue>
    </source>
</reference>
<dbReference type="EMBL" id="IACN01008706">
    <property type="protein sequence ID" value="LAB47230.1"/>
    <property type="molecule type" value="Transcribed_RNA"/>
</dbReference>
<proteinExistence type="predicted"/>
<name>A0A2D4NNG0_MICSU</name>
<sequence>MQYMMERKPNEKQGEQYFFSYKNLFHTILLIGRQHNDFLNRDFIHHGKKIVQMLSTLALIPTIHTKSFSPCIVRKNCSLQRQGHIPFLSQEHQKGNWHGLESE</sequence>
<reference evidence="1" key="2">
    <citation type="submission" date="2017-11" db="EMBL/GenBank/DDBJ databases">
        <title>Coralsnake Venomics: Analyses of Venom Gland Transcriptomes and Proteomes of Six Brazilian Taxa.</title>
        <authorList>
            <person name="Aird S.D."/>
            <person name="Jorge da Silva N."/>
            <person name="Qiu L."/>
            <person name="Villar-Briones A."/>
            <person name="Aparecida-Saddi V."/>
            <person name="Campos-Telles M.P."/>
            <person name="Grau M."/>
            <person name="Mikheyev A.S."/>
        </authorList>
    </citation>
    <scope>NUCLEOTIDE SEQUENCE</scope>
    <source>
        <tissue evidence="1">Venom_gland</tissue>
    </source>
</reference>
<protein>
    <submittedName>
        <fullName evidence="1">Uncharacterized protein</fullName>
    </submittedName>
</protein>
<organism evidence="1">
    <name type="scientific">Micrurus surinamensis</name>
    <name type="common">Surinam coral snake</name>
    <dbReference type="NCBI Taxonomy" id="129470"/>
    <lineage>
        <taxon>Eukaryota</taxon>
        <taxon>Metazoa</taxon>
        <taxon>Chordata</taxon>
        <taxon>Craniata</taxon>
        <taxon>Vertebrata</taxon>
        <taxon>Euteleostomi</taxon>
        <taxon>Lepidosauria</taxon>
        <taxon>Squamata</taxon>
        <taxon>Bifurcata</taxon>
        <taxon>Unidentata</taxon>
        <taxon>Episquamata</taxon>
        <taxon>Toxicofera</taxon>
        <taxon>Serpentes</taxon>
        <taxon>Colubroidea</taxon>
        <taxon>Elapidae</taxon>
        <taxon>Elapinae</taxon>
        <taxon>Micrurus</taxon>
    </lineage>
</organism>
<evidence type="ECO:0000313" key="1">
    <source>
        <dbReference type="EMBL" id="LAB47230.1"/>
    </source>
</evidence>
<accession>A0A2D4NNG0</accession>